<dbReference type="Proteomes" id="UP000286246">
    <property type="component" value="Unassembled WGS sequence"/>
</dbReference>
<keyword evidence="2" id="KW-1185">Reference proteome</keyword>
<accession>A0A420BF88</accession>
<dbReference type="OrthoDB" id="711886at2"/>
<proteinExistence type="predicted"/>
<dbReference type="AlphaFoldDB" id="A0A420BF88"/>
<evidence type="ECO:0008006" key="3">
    <source>
        <dbReference type="Google" id="ProtNLM"/>
    </source>
</evidence>
<evidence type="ECO:0000313" key="1">
    <source>
        <dbReference type="EMBL" id="RKE55363.1"/>
    </source>
</evidence>
<dbReference type="InterPro" id="IPR010982">
    <property type="entry name" value="Lambda_DNA-bd_dom_sf"/>
</dbReference>
<protein>
    <recommendedName>
        <fullName evidence="3">Helix-turn-helix protein</fullName>
    </recommendedName>
</protein>
<evidence type="ECO:0000313" key="2">
    <source>
        <dbReference type="Proteomes" id="UP000286246"/>
    </source>
</evidence>
<reference evidence="1 2" key="1">
    <citation type="submission" date="2018-09" db="EMBL/GenBank/DDBJ databases">
        <title>Genomic Encyclopedia of Type Strains, Phase III (KMG-III): the genomes of soil and plant-associated and newly described type strains.</title>
        <authorList>
            <person name="Whitman W."/>
        </authorList>
    </citation>
    <scope>NUCLEOTIDE SEQUENCE [LARGE SCALE GENOMIC DNA]</scope>
    <source>
        <strain evidence="1 2">CECT 7938</strain>
    </source>
</reference>
<comment type="caution">
    <text evidence="1">The sequence shown here is derived from an EMBL/GenBank/DDBJ whole genome shotgun (WGS) entry which is preliminary data.</text>
</comment>
<dbReference type="RefSeq" id="WP_120257152.1">
    <property type="nucleotide sequence ID" value="NZ_RAPY01000001.1"/>
</dbReference>
<dbReference type="Gene3D" id="1.10.260.40">
    <property type="entry name" value="lambda repressor-like DNA-binding domains"/>
    <property type="match status" value="1"/>
</dbReference>
<dbReference type="GO" id="GO:0003677">
    <property type="term" value="F:DNA binding"/>
    <property type="evidence" value="ECO:0007669"/>
    <property type="project" value="InterPro"/>
</dbReference>
<gene>
    <name evidence="1" type="ORF">DFQ12_0194</name>
</gene>
<dbReference type="EMBL" id="RAPY01000001">
    <property type="protein sequence ID" value="RKE55363.1"/>
    <property type="molecule type" value="Genomic_DNA"/>
</dbReference>
<name>A0A420BF88_SPHD1</name>
<organism evidence="1 2">
    <name type="scientific">Sphingobacterium detergens</name>
    <dbReference type="NCBI Taxonomy" id="1145106"/>
    <lineage>
        <taxon>Bacteria</taxon>
        <taxon>Pseudomonadati</taxon>
        <taxon>Bacteroidota</taxon>
        <taxon>Sphingobacteriia</taxon>
        <taxon>Sphingobacteriales</taxon>
        <taxon>Sphingobacteriaceae</taxon>
        <taxon>Sphingobacterium</taxon>
    </lineage>
</organism>
<sequence length="97" mass="11278">MTKTKDEQQEHLENDLLSFINVKFIAPIKINGIKPTIRQYEEITSIGRTTIEKLIKSQGYDMPISTISKICQYANISLLQFFSMFEQYQEKEGKGKK</sequence>